<name>A0AAW9RFQ1_9GAMM</name>
<dbReference type="GO" id="GO:0016787">
    <property type="term" value="F:hydrolase activity"/>
    <property type="evidence" value="ECO:0007669"/>
    <property type="project" value="UniProtKB-KW"/>
</dbReference>
<dbReference type="InterPro" id="IPR051121">
    <property type="entry name" value="FAH"/>
</dbReference>
<dbReference type="GO" id="GO:0046872">
    <property type="term" value="F:metal ion binding"/>
    <property type="evidence" value="ECO:0007669"/>
    <property type="project" value="UniProtKB-KW"/>
</dbReference>
<evidence type="ECO:0000259" key="3">
    <source>
        <dbReference type="Pfam" id="PF01557"/>
    </source>
</evidence>
<proteinExistence type="inferred from homology"/>
<dbReference type="AlphaFoldDB" id="A0AAW9RFQ1"/>
<evidence type="ECO:0000313" key="5">
    <source>
        <dbReference type="Proteomes" id="UP001359886"/>
    </source>
</evidence>
<dbReference type="InterPro" id="IPR036663">
    <property type="entry name" value="Fumarylacetoacetase_C_sf"/>
</dbReference>
<dbReference type="PANTHER" id="PTHR42796:SF4">
    <property type="entry name" value="FUMARYLACETOACETATE HYDROLASE DOMAIN-CONTAINING PROTEIN 2A"/>
    <property type="match status" value="1"/>
</dbReference>
<accession>A0AAW9RFQ1</accession>
<dbReference type="PANTHER" id="PTHR42796">
    <property type="entry name" value="FUMARYLACETOACETATE HYDROLASE DOMAIN-CONTAINING PROTEIN 2A-RELATED"/>
    <property type="match status" value="1"/>
</dbReference>
<keyword evidence="2" id="KW-0479">Metal-binding</keyword>
<evidence type="ECO:0000256" key="1">
    <source>
        <dbReference type="ARBA" id="ARBA00010211"/>
    </source>
</evidence>
<dbReference type="InterPro" id="IPR011234">
    <property type="entry name" value="Fumarylacetoacetase-like_C"/>
</dbReference>
<protein>
    <submittedName>
        <fullName evidence="4">Fumarylacetoacetate hydrolase family protein</fullName>
    </submittedName>
</protein>
<keyword evidence="4" id="KW-0378">Hydrolase</keyword>
<evidence type="ECO:0000256" key="2">
    <source>
        <dbReference type="ARBA" id="ARBA00022723"/>
    </source>
</evidence>
<evidence type="ECO:0000313" key="4">
    <source>
        <dbReference type="EMBL" id="MEJ8568576.1"/>
    </source>
</evidence>
<comment type="similarity">
    <text evidence="1">Belongs to the FAH family.</text>
</comment>
<dbReference type="RefSeq" id="WP_354695896.1">
    <property type="nucleotide sequence ID" value="NZ_JAZHOG010000008.1"/>
</dbReference>
<dbReference type="SUPFAM" id="SSF56529">
    <property type="entry name" value="FAH"/>
    <property type="match status" value="1"/>
</dbReference>
<dbReference type="EMBL" id="JAZHOG010000008">
    <property type="protein sequence ID" value="MEJ8568576.1"/>
    <property type="molecule type" value="Genomic_DNA"/>
</dbReference>
<comment type="caution">
    <text evidence="4">The sequence shown here is derived from an EMBL/GenBank/DDBJ whole genome shotgun (WGS) entry which is preliminary data.</text>
</comment>
<dbReference type="Pfam" id="PF01557">
    <property type="entry name" value="FAA_hydrolase"/>
    <property type="match status" value="1"/>
</dbReference>
<reference evidence="4 5" key="1">
    <citation type="submission" date="2024-02" db="EMBL/GenBank/DDBJ databases">
        <title>A novel Wenzhouxiangellaceae bacterium, isolated from coastal sediments.</title>
        <authorList>
            <person name="Du Z.-J."/>
            <person name="Ye Y.-Q."/>
            <person name="Zhang X.-Y."/>
        </authorList>
    </citation>
    <scope>NUCLEOTIDE SEQUENCE [LARGE SCALE GENOMIC DNA]</scope>
    <source>
        <strain evidence="4 5">CH-27</strain>
    </source>
</reference>
<dbReference type="Gene3D" id="3.90.850.10">
    <property type="entry name" value="Fumarylacetoacetase-like, C-terminal domain"/>
    <property type="match status" value="1"/>
</dbReference>
<keyword evidence="5" id="KW-1185">Reference proteome</keyword>
<dbReference type="GO" id="GO:0044281">
    <property type="term" value="P:small molecule metabolic process"/>
    <property type="evidence" value="ECO:0007669"/>
    <property type="project" value="UniProtKB-ARBA"/>
</dbReference>
<feature type="domain" description="Fumarylacetoacetase-like C-terminal" evidence="3">
    <location>
        <begin position="111"/>
        <end position="292"/>
    </location>
</feature>
<gene>
    <name evidence="4" type="ORF">V3330_13165</name>
</gene>
<organism evidence="4 5">
    <name type="scientific">Elongatibacter sediminis</name>
    <dbReference type="NCBI Taxonomy" id="3119006"/>
    <lineage>
        <taxon>Bacteria</taxon>
        <taxon>Pseudomonadati</taxon>
        <taxon>Pseudomonadota</taxon>
        <taxon>Gammaproteobacteria</taxon>
        <taxon>Chromatiales</taxon>
        <taxon>Wenzhouxiangellaceae</taxon>
        <taxon>Elongatibacter</taxon>
    </lineage>
</organism>
<dbReference type="Proteomes" id="UP001359886">
    <property type="component" value="Unassembled WGS sequence"/>
</dbReference>
<sequence length="295" mass="31724">MKLVTYSNGAEPRVGFLVGEQVCDLNQAAKAKNVALPSVTDLQSLARVEHLAALRDLSSAVGDQPDSDWSHPIRDVTLHAPYRPRQNITVAGGNTRDDFVAERSPKGRPMLRYHTKAPSATVDPGQPISWPRQLATQVHAEPNIAVVMGARSSYVEPADVLDNVFGYTVATNVISSDLKRKHGQWDKAVSLDTFFPWGPVLVTADEAEPEDLACRLWLNDGMALSGGAESGLLGTAAILSEISFGMTLEPGDVILTCTAEGVGHGEQPERWLQDGDVVRSGIAGICEIENPVSTY</sequence>